<reference evidence="3 4" key="1">
    <citation type="submission" date="2024-08" db="EMBL/GenBank/DDBJ databases">
        <authorList>
            <person name="Cucini C."/>
            <person name="Frati F."/>
        </authorList>
    </citation>
    <scope>NUCLEOTIDE SEQUENCE [LARGE SCALE GENOMIC DNA]</scope>
</reference>
<dbReference type="PANTHER" id="PTHR22801">
    <property type="entry name" value="LITHOSTATHINE"/>
    <property type="match status" value="1"/>
</dbReference>
<dbReference type="EMBL" id="CAXLJM020000044">
    <property type="protein sequence ID" value="CAL8110318.1"/>
    <property type="molecule type" value="Genomic_DNA"/>
</dbReference>
<sequence length="196" mass="22743">MGIIGVALGLIVQLLPLIWVAKALLDAALKADGEPEVRLLDKTNWVIVRKKMTWGEAATYCNYKYLRLAVLDEVMSAEQLIGKLSNISEPYTDEYDKKNATVEFGMDRRYWIGLSDQMQEGKWVWIQDGSQLQYMRFWYPGQPDHNKTTQNKKLEHCVTLWNPGYHYQDKHSFNDEECLNEHYAICDVKELPIPKG</sequence>
<evidence type="ECO:0000256" key="1">
    <source>
        <dbReference type="SAM" id="SignalP"/>
    </source>
</evidence>
<feature type="chain" id="PRO_5045116313" description="C-type lectin domain-containing protein" evidence="1">
    <location>
        <begin position="24"/>
        <end position="196"/>
    </location>
</feature>
<feature type="signal peptide" evidence="1">
    <location>
        <begin position="1"/>
        <end position="23"/>
    </location>
</feature>
<evidence type="ECO:0000313" key="4">
    <source>
        <dbReference type="Proteomes" id="UP001642540"/>
    </source>
</evidence>
<dbReference type="InterPro" id="IPR001304">
    <property type="entry name" value="C-type_lectin-like"/>
</dbReference>
<organism evidence="3 4">
    <name type="scientific">Orchesella dallaii</name>
    <dbReference type="NCBI Taxonomy" id="48710"/>
    <lineage>
        <taxon>Eukaryota</taxon>
        <taxon>Metazoa</taxon>
        <taxon>Ecdysozoa</taxon>
        <taxon>Arthropoda</taxon>
        <taxon>Hexapoda</taxon>
        <taxon>Collembola</taxon>
        <taxon>Entomobryomorpha</taxon>
        <taxon>Entomobryoidea</taxon>
        <taxon>Orchesellidae</taxon>
        <taxon>Orchesellinae</taxon>
        <taxon>Orchesella</taxon>
    </lineage>
</organism>
<dbReference type="Pfam" id="PF00059">
    <property type="entry name" value="Lectin_C"/>
    <property type="match status" value="1"/>
</dbReference>
<comment type="caution">
    <text evidence="3">The sequence shown here is derived from an EMBL/GenBank/DDBJ whole genome shotgun (WGS) entry which is preliminary data.</text>
</comment>
<keyword evidence="4" id="KW-1185">Reference proteome</keyword>
<protein>
    <recommendedName>
        <fullName evidence="2">C-type lectin domain-containing protein</fullName>
    </recommendedName>
</protein>
<keyword evidence="1" id="KW-0732">Signal</keyword>
<evidence type="ECO:0000313" key="3">
    <source>
        <dbReference type="EMBL" id="CAL8110318.1"/>
    </source>
</evidence>
<gene>
    <name evidence="3" type="ORF">ODALV1_LOCUS14147</name>
</gene>
<dbReference type="InterPro" id="IPR016186">
    <property type="entry name" value="C-type_lectin-like/link_sf"/>
</dbReference>
<proteinExistence type="predicted"/>
<dbReference type="PANTHER" id="PTHR22801:SF63">
    <property type="entry name" value="C-TYPE LECTIN DOMAIN-CONTAINING PROTEIN"/>
    <property type="match status" value="1"/>
</dbReference>
<dbReference type="PROSITE" id="PS50041">
    <property type="entry name" value="C_TYPE_LECTIN_2"/>
    <property type="match status" value="1"/>
</dbReference>
<dbReference type="SMART" id="SM00034">
    <property type="entry name" value="CLECT"/>
    <property type="match status" value="1"/>
</dbReference>
<feature type="domain" description="C-type lectin" evidence="2">
    <location>
        <begin position="40"/>
        <end position="187"/>
    </location>
</feature>
<dbReference type="InterPro" id="IPR050801">
    <property type="entry name" value="Ca-Dep_Lectins_ImmuneDev"/>
</dbReference>
<dbReference type="Proteomes" id="UP001642540">
    <property type="component" value="Unassembled WGS sequence"/>
</dbReference>
<name>A0ABP1QR45_9HEXA</name>
<dbReference type="CDD" id="cd00037">
    <property type="entry name" value="CLECT"/>
    <property type="match status" value="1"/>
</dbReference>
<dbReference type="InterPro" id="IPR016187">
    <property type="entry name" value="CTDL_fold"/>
</dbReference>
<evidence type="ECO:0000259" key="2">
    <source>
        <dbReference type="PROSITE" id="PS50041"/>
    </source>
</evidence>
<dbReference type="SUPFAM" id="SSF56436">
    <property type="entry name" value="C-type lectin-like"/>
    <property type="match status" value="1"/>
</dbReference>
<dbReference type="Gene3D" id="3.10.100.10">
    <property type="entry name" value="Mannose-Binding Protein A, subunit A"/>
    <property type="match status" value="1"/>
</dbReference>
<accession>A0ABP1QR45</accession>